<sequence length="63" mass="7105">MGHLLSSKSSLIPLIDRLNRYPIGLVDSEKLREILTILFTEQEAFIASKFPLEEATLDELAMS</sequence>
<feature type="non-terminal residue" evidence="1">
    <location>
        <position position="63"/>
    </location>
</feature>
<evidence type="ECO:0000313" key="1">
    <source>
        <dbReference type="EMBL" id="GAF85931.1"/>
    </source>
</evidence>
<proteinExistence type="predicted"/>
<accession>X0TF51</accession>
<protein>
    <submittedName>
        <fullName evidence="1">Uncharacterized protein</fullName>
    </submittedName>
</protein>
<name>X0TF51_9ZZZZ</name>
<gene>
    <name evidence="1" type="ORF">S01H1_30538</name>
</gene>
<organism evidence="1">
    <name type="scientific">marine sediment metagenome</name>
    <dbReference type="NCBI Taxonomy" id="412755"/>
    <lineage>
        <taxon>unclassified sequences</taxon>
        <taxon>metagenomes</taxon>
        <taxon>ecological metagenomes</taxon>
    </lineage>
</organism>
<reference evidence="1" key="1">
    <citation type="journal article" date="2014" name="Front. Microbiol.">
        <title>High frequency of phylogenetically diverse reductive dehalogenase-homologous genes in deep subseafloor sedimentary metagenomes.</title>
        <authorList>
            <person name="Kawai M."/>
            <person name="Futagami T."/>
            <person name="Toyoda A."/>
            <person name="Takaki Y."/>
            <person name="Nishi S."/>
            <person name="Hori S."/>
            <person name="Arai W."/>
            <person name="Tsubouchi T."/>
            <person name="Morono Y."/>
            <person name="Uchiyama I."/>
            <person name="Ito T."/>
            <person name="Fujiyama A."/>
            <person name="Inagaki F."/>
            <person name="Takami H."/>
        </authorList>
    </citation>
    <scope>NUCLEOTIDE SEQUENCE</scope>
    <source>
        <strain evidence="1">Expedition CK06-06</strain>
    </source>
</reference>
<comment type="caution">
    <text evidence="1">The sequence shown here is derived from an EMBL/GenBank/DDBJ whole genome shotgun (WGS) entry which is preliminary data.</text>
</comment>
<dbReference type="EMBL" id="BARS01018801">
    <property type="protein sequence ID" value="GAF85931.1"/>
    <property type="molecule type" value="Genomic_DNA"/>
</dbReference>
<dbReference type="AlphaFoldDB" id="X0TF51"/>